<feature type="transmembrane region" description="Helical" evidence="1">
    <location>
        <begin position="12"/>
        <end position="36"/>
    </location>
</feature>
<dbReference type="AlphaFoldDB" id="A0A2P6P4A9"/>
<evidence type="ECO:0000313" key="3">
    <source>
        <dbReference type="Proteomes" id="UP000238479"/>
    </source>
</evidence>
<name>A0A2P6P4A9_ROSCH</name>
<organism evidence="2 3">
    <name type="scientific">Rosa chinensis</name>
    <name type="common">China rose</name>
    <dbReference type="NCBI Taxonomy" id="74649"/>
    <lineage>
        <taxon>Eukaryota</taxon>
        <taxon>Viridiplantae</taxon>
        <taxon>Streptophyta</taxon>
        <taxon>Embryophyta</taxon>
        <taxon>Tracheophyta</taxon>
        <taxon>Spermatophyta</taxon>
        <taxon>Magnoliopsida</taxon>
        <taxon>eudicotyledons</taxon>
        <taxon>Gunneridae</taxon>
        <taxon>Pentapetalae</taxon>
        <taxon>rosids</taxon>
        <taxon>fabids</taxon>
        <taxon>Rosales</taxon>
        <taxon>Rosaceae</taxon>
        <taxon>Rosoideae</taxon>
        <taxon>Rosoideae incertae sedis</taxon>
        <taxon>Rosa</taxon>
    </lineage>
</organism>
<reference evidence="2 3" key="1">
    <citation type="journal article" date="2018" name="Nat. Genet.">
        <title>The Rosa genome provides new insights in the design of modern roses.</title>
        <authorList>
            <person name="Bendahmane M."/>
        </authorList>
    </citation>
    <scope>NUCLEOTIDE SEQUENCE [LARGE SCALE GENOMIC DNA]</scope>
    <source>
        <strain evidence="3">cv. Old Blush</strain>
    </source>
</reference>
<sequence>MKKDRLYFIHFPIDLFLFFSILGCSLWLGCYCWLIVIDKTTEIFEDFPTSMRYVPCMRSKV</sequence>
<keyword evidence="1" id="KW-1133">Transmembrane helix</keyword>
<protein>
    <recommendedName>
        <fullName evidence="4">Lipoprotein</fullName>
    </recommendedName>
</protein>
<dbReference type="Proteomes" id="UP000238479">
    <property type="component" value="Chromosome 7"/>
</dbReference>
<proteinExistence type="predicted"/>
<accession>A0A2P6P4A9</accession>
<keyword evidence="3" id="KW-1185">Reference proteome</keyword>
<gene>
    <name evidence="2" type="ORF">RchiOBHm_Chr7g0187551</name>
</gene>
<evidence type="ECO:0000256" key="1">
    <source>
        <dbReference type="SAM" id="Phobius"/>
    </source>
</evidence>
<evidence type="ECO:0000313" key="2">
    <source>
        <dbReference type="EMBL" id="PRQ16742.1"/>
    </source>
</evidence>
<keyword evidence="1" id="KW-0812">Transmembrane</keyword>
<dbReference type="PROSITE" id="PS51257">
    <property type="entry name" value="PROKAR_LIPOPROTEIN"/>
    <property type="match status" value="1"/>
</dbReference>
<dbReference type="Gramene" id="PRQ16742">
    <property type="protein sequence ID" value="PRQ16742"/>
    <property type="gene ID" value="RchiOBHm_Chr7g0187551"/>
</dbReference>
<comment type="caution">
    <text evidence="2">The sequence shown here is derived from an EMBL/GenBank/DDBJ whole genome shotgun (WGS) entry which is preliminary data.</text>
</comment>
<keyword evidence="1" id="KW-0472">Membrane</keyword>
<dbReference type="EMBL" id="PDCK01000045">
    <property type="protein sequence ID" value="PRQ16742.1"/>
    <property type="molecule type" value="Genomic_DNA"/>
</dbReference>
<evidence type="ECO:0008006" key="4">
    <source>
        <dbReference type="Google" id="ProtNLM"/>
    </source>
</evidence>